<dbReference type="Proteomes" id="UP000184499">
    <property type="component" value="Unassembled WGS sequence"/>
</dbReference>
<reference evidence="2" key="1">
    <citation type="journal article" date="2017" name="Genome Biol.">
        <title>Comparative genomics reveals high biological diversity and specific adaptations in the industrially and medically important fungal genus Aspergillus.</title>
        <authorList>
            <person name="de Vries R.P."/>
            <person name="Riley R."/>
            <person name="Wiebenga A."/>
            <person name="Aguilar-Osorio G."/>
            <person name="Amillis S."/>
            <person name="Uchima C.A."/>
            <person name="Anderluh G."/>
            <person name="Asadollahi M."/>
            <person name="Askin M."/>
            <person name="Barry K."/>
            <person name="Battaglia E."/>
            <person name="Bayram O."/>
            <person name="Benocci T."/>
            <person name="Braus-Stromeyer S.A."/>
            <person name="Caldana C."/>
            <person name="Canovas D."/>
            <person name="Cerqueira G.C."/>
            <person name="Chen F."/>
            <person name="Chen W."/>
            <person name="Choi C."/>
            <person name="Clum A."/>
            <person name="Dos Santos R.A."/>
            <person name="Damasio A.R."/>
            <person name="Diallinas G."/>
            <person name="Emri T."/>
            <person name="Fekete E."/>
            <person name="Flipphi M."/>
            <person name="Freyberg S."/>
            <person name="Gallo A."/>
            <person name="Gournas C."/>
            <person name="Habgood R."/>
            <person name="Hainaut M."/>
            <person name="Harispe M.L."/>
            <person name="Henrissat B."/>
            <person name="Hilden K.S."/>
            <person name="Hope R."/>
            <person name="Hossain A."/>
            <person name="Karabika E."/>
            <person name="Karaffa L."/>
            <person name="Karanyi Z."/>
            <person name="Krasevec N."/>
            <person name="Kuo A."/>
            <person name="Kusch H."/>
            <person name="LaButti K."/>
            <person name="Lagendijk E.L."/>
            <person name="Lapidus A."/>
            <person name="Levasseur A."/>
            <person name="Lindquist E."/>
            <person name="Lipzen A."/>
            <person name="Logrieco A.F."/>
            <person name="MacCabe A."/>
            <person name="Maekelae M.R."/>
            <person name="Malavazi I."/>
            <person name="Melin P."/>
            <person name="Meyer V."/>
            <person name="Mielnichuk N."/>
            <person name="Miskei M."/>
            <person name="Molnar A.P."/>
            <person name="Mule G."/>
            <person name="Ngan C.Y."/>
            <person name="Orejas M."/>
            <person name="Orosz E."/>
            <person name="Ouedraogo J.P."/>
            <person name="Overkamp K.M."/>
            <person name="Park H.-S."/>
            <person name="Perrone G."/>
            <person name="Piumi F."/>
            <person name="Punt P.J."/>
            <person name="Ram A.F."/>
            <person name="Ramon A."/>
            <person name="Rauscher S."/>
            <person name="Record E."/>
            <person name="Riano-Pachon D.M."/>
            <person name="Robert V."/>
            <person name="Roehrig J."/>
            <person name="Ruller R."/>
            <person name="Salamov A."/>
            <person name="Salih N.S."/>
            <person name="Samson R.A."/>
            <person name="Sandor E."/>
            <person name="Sanguinetti M."/>
            <person name="Schuetze T."/>
            <person name="Sepcic K."/>
            <person name="Shelest E."/>
            <person name="Sherlock G."/>
            <person name="Sophianopoulou V."/>
            <person name="Squina F.M."/>
            <person name="Sun H."/>
            <person name="Susca A."/>
            <person name="Todd R.B."/>
            <person name="Tsang A."/>
            <person name="Unkles S.E."/>
            <person name="van de Wiele N."/>
            <person name="van Rossen-Uffink D."/>
            <person name="Oliveira J.V."/>
            <person name="Vesth T.C."/>
            <person name="Visser J."/>
            <person name="Yu J.-H."/>
            <person name="Zhou M."/>
            <person name="Andersen M.R."/>
            <person name="Archer D.B."/>
            <person name="Baker S.E."/>
            <person name="Benoit I."/>
            <person name="Brakhage A.A."/>
            <person name="Braus G.H."/>
            <person name="Fischer R."/>
            <person name="Frisvad J.C."/>
            <person name="Goldman G.H."/>
            <person name="Houbraken J."/>
            <person name="Oakley B."/>
            <person name="Pocsi I."/>
            <person name="Scazzocchio C."/>
            <person name="Seiboth B."/>
            <person name="vanKuyk P.A."/>
            <person name="Wortman J."/>
            <person name="Dyer P.S."/>
            <person name="Grigoriev I.V."/>
        </authorList>
    </citation>
    <scope>NUCLEOTIDE SEQUENCE [LARGE SCALE GENOMIC DNA]</scope>
    <source>
        <strain evidence="2">CBS 101740 / IMI 381727 / IBT 21946</strain>
    </source>
</reference>
<evidence type="ECO:0000313" key="1">
    <source>
        <dbReference type="EMBL" id="OJJ65572.1"/>
    </source>
</evidence>
<dbReference type="RefSeq" id="XP_067472823.1">
    <property type="nucleotide sequence ID" value="XM_067627032.1"/>
</dbReference>
<dbReference type="EMBL" id="KV878721">
    <property type="protein sequence ID" value="OJJ65572.1"/>
    <property type="molecule type" value="Genomic_DNA"/>
</dbReference>
<dbReference type="GeneID" id="93579520"/>
<proteinExistence type="predicted"/>
<dbReference type="AlphaFoldDB" id="A0A1L9U1P6"/>
<accession>A0A1L9U1P6</accession>
<sequence>MFTSWLCLRSTCSRRLHLSFDLLRCYLFWLSSPLPASPSYLPIKNIPECIEGFQHSSAAHETVLSLQNSITVGPAIGDGEQ</sequence>
<name>A0A1L9U1P6_ASPBC</name>
<organism evidence="1 2">
    <name type="scientific">Aspergillus brasiliensis (strain CBS 101740 / IMI 381727 / IBT 21946)</name>
    <dbReference type="NCBI Taxonomy" id="767769"/>
    <lineage>
        <taxon>Eukaryota</taxon>
        <taxon>Fungi</taxon>
        <taxon>Dikarya</taxon>
        <taxon>Ascomycota</taxon>
        <taxon>Pezizomycotina</taxon>
        <taxon>Eurotiomycetes</taxon>
        <taxon>Eurotiomycetidae</taxon>
        <taxon>Eurotiales</taxon>
        <taxon>Aspergillaceae</taxon>
        <taxon>Aspergillus</taxon>
        <taxon>Aspergillus subgen. Circumdati</taxon>
    </lineage>
</organism>
<keyword evidence="2" id="KW-1185">Reference proteome</keyword>
<evidence type="ECO:0000313" key="2">
    <source>
        <dbReference type="Proteomes" id="UP000184499"/>
    </source>
</evidence>
<gene>
    <name evidence="1" type="ORF">ASPBRDRAFT_532475</name>
</gene>
<protein>
    <submittedName>
        <fullName evidence="1">Uncharacterized protein</fullName>
    </submittedName>
</protein>
<dbReference type="VEuPathDB" id="FungiDB:ASPBRDRAFT_532475"/>